<dbReference type="InterPro" id="IPR010985">
    <property type="entry name" value="Ribbon_hlx_hlx"/>
</dbReference>
<evidence type="ECO:0000313" key="3">
    <source>
        <dbReference type="Proteomes" id="UP000238634"/>
    </source>
</evidence>
<dbReference type="Proteomes" id="UP000238634">
    <property type="component" value="Unassembled WGS sequence"/>
</dbReference>
<dbReference type="AlphaFoldDB" id="A0A2T1DAK1"/>
<dbReference type="EMBL" id="PVWG01000027">
    <property type="protein sequence ID" value="PSB17532.1"/>
    <property type="molecule type" value="Genomic_DNA"/>
</dbReference>
<reference evidence="2 3" key="1">
    <citation type="submission" date="2018-02" db="EMBL/GenBank/DDBJ databases">
        <authorList>
            <person name="Cohen D.B."/>
            <person name="Kent A.D."/>
        </authorList>
    </citation>
    <scope>NUCLEOTIDE SEQUENCE [LARGE SCALE GENOMIC DNA]</scope>
    <source>
        <strain evidence="2 3">ULC007</strain>
    </source>
</reference>
<sequence>MAVSENESVATKKPKLTAYVEEGVDKAIDREAAKERRSRSQMVALLIEEALKARGYEFPTDSSLESQDE</sequence>
<proteinExistence type="predicted"/>
<gene>
    <name evidence="2" type="ORF">C7B65_18495</name>
</gene>
<dbReference type="Pfam" id="PF07878">
    <property type="entry name" value="RHH_5"/>
    <property type="match status" value="1"/>
</dbReference>
<protein>
    <submittedName>
        <fullName evidence="2">Ribbon-helix-helix protein, CopG family</fullName>
    </submittedName>
</protein>
<keyword evidence="3" id="KW-1185">Reference proteome</keyword>
<dbReference type="InterPro" id="IPR012869">
    <property type="entry name" value="RHH_5"/>
</dbReference>
<dbReference type="RefSeq" id="WP_073074159.1">
    <property type="nucleotide sequence ID" value="NZ_MPPI01000030.1"/>
</dbReference>
<comment type="caution">
    <text evidence="2">The sequence shown here is derived from an EMBL/GenBank/DDBJ whole genome shotgun (WGS) entry which is preliminary data.</text>
</comment>
<organism evidence="2 3">
    <name type="scientific">Phormidesmis priestleyi ULC007</name>
    <dbReference type="NCBI Taxonomy" id="1920490"/>
    <lineage>
        <taxon>Bacteria</taxon>
        <taxon>Bacillati</taxon>
        <taxon>Cyanobacteriota</taxon>
        <taxon>Cyanophyceae</taxon>
        <taxon>Leptolyngbyales</taxon>
        <taxon>Leptolyngbyaceae</taxon>
        <taxon>Phormidesmis</taxon>
    </lineage>
</organism>
<reference evidence="2 3" key="2">
    <citation type="submission" date="2018-03" db="EMBL/GenBank/DDBJ databases">
        <title>The ancient ancestry and fast evolution of plastids.</title>
        <authorList>
            <person name="Moore K.R."/>
            <person name="Magnabosco C."/>
            <person name="Momper L."/>
            <person name="Gold D.A."/>
            <person name="Bosak T."/>
            <person name="Fournier G.P."/>
        </authorList>
    </citation>
    <scope>NUCLEOTIDE SEQUENCE [LARGE SCALE GENOMIC DNA]</scope>
    <source>
        <strain evidence="2 3">ULC007</strain>
    </source>
</reference>
<dbReference type="STRING" id="1920490.GCA_001895925_01448"/>
<name>A0A2T1DAK1_9CYAN</name>
<evidence type="ECO:0000259" key="1">
    <source>
        <dbReference type="Pfam" id="PF07878"/>
    </source>
</evidence>
<dbReference type="SUPFAM" id="SSF47598">
    <property type="entry name" value="Ribbon-helix-helix"/>
    <property type="match status" value="1"/>
</dbReference>
<accession>A0A2T1DAK1</accession>
<evidence type="ECO:0000313" key="2">
    <source>
        <dbReference type="EMBL" id="PSB17532.1"/>
    </source>
</evidence>
<dbReference type="GO" id="GO:0006355">
    <property type="term" value="P:regulation of DNA-templated transcription"/>
    <property type="evidence" value="ECO:0007669"/>
    <property type="project" value="InterPro"/>
</dbReference>
<feature type="domain" description="CopG-like ribbon-helix-helix" evidence="1">
    <location>
        <begin position="22"/>
        <end position="54"/>
    </location>
</feature>